<dbReference type="STRING" id="1450538.A0A2V5HFP8"/>
<reference evidence="2" key="1">
    <citation type="submission" date="2018-02" db="EMBL/GenBank/DDBJ databases">
        <title>The genomes of Aspergillus section Nigri reveals drivers in fungal speciation.</title>
        <authorList>
            <consortium name="DOE Joint Genome Institute"/>
            <person name="Vesth T.C."/>
            <person name="Nybo J."/>
            <person name="Theobald S."/>
            <person name="Brandl J."/>
            <person name="Frisvad J.C."/>
            <person name="Nielsen K.F."/>
            <person name="Lyhne E.K."/>
            <person name="Kogle M.E."/>
            <person name="Kuo A."/>
            <person name="Riley R."/>
            <person name="Clum A."/>
            <person name="Nolan M."/>
            <person name="Lipzen A."/>
            <person name="Salamov A."/>
            <person name="Henrissat B."/>
            <person name="Wiebenga A."/>
            <person name="De vries R.P."/>
            <person name="Grigoriev I.V."/>
            <person name="Mortensen U.H."/>
            <person name="Andersen M.R."/>
            <person name="Baker S.E."/>
        </authorList>
    </citation>
    <scope>NUCLEOTIDE SEQUENCE [LARGE SCALE GENOMIC DNA]</scope>
    <source>
        <strain evidence="2">CBS 115571</strain>
    </source>
</reference>
<name>A0A2V5HFP8_ASPV1</name>
<organism evidence="2 3">
    <name type="scientific">Aspergillus violaceofuscus (strain CBS 115571)</name>
    <dbReference type="NCBI Taxonomy" id="1450538"/>
    <lineage>
        <taxon>Eukaryota</taxon>
        <taxon>Fungi</taxon>
        <taxon>Dikarya</taxon>
        <taxon>Ascomycota</taxon>
        <taxon>Pezizomycotina</taxon>
        <taxon>Eurotiomycetes</taxon>
        <taxon>Eurotiomycetidae</taxon>
        <taxon>Eurotiales</taxon>
        <taxon>Aspergillaceae</taxon>
        <taxon>Aspergillus</taxon>
    </lineage>
</organism>
<feature type="domain" description="Azaphilone pigments biosynthesis cluster protein L N-terminal" evidence="1">
    <location>
        <begin position="2"/>
        <end position="114"/>
    </location>
</feature>
<evidence type="ECO:0000313" key="2">
    <source>
        <dbReference type="EMBL" id="PYI23208.1"/>
    </source>
</evidence>
<gene>
    <name evidence="2" type="ORF">BO99DRAFT_479327</name>
</gene>
<accession>A0A2V5HFP8</accession>
<keyword evidence="3" id="KW-1185">Reference proteome</keyword>
<dbReference type="AlphaFoldDB" id="A0A2V5HFP8"/>
<evidence type="ECO:0000313" key="3">
    <source>
        <dbReference type="Proteomes" id="UP000249829"/>
    </source>
</evidence>
<dbReference type="OMA" id="KFIHTIA"/>
<sequence>MAETIGLASGILALATFAFQSSRVRDLLGELEALSAVLAPLVNLVKSTSKVDLSVLDLPLFRCGNTCKEFQQDSRACFRDWARLTYMGGNIEDLRDLLAGYKATINIALTNATL</sequence>
<evidence type="ECO:0000259" key="1">
    <source>
        <dbReference type="Pfam" id="PF17111"/>
    </source>
</evidence>
<proteinExistence type="predicted"/>
<dbReference type="Proteomes" id="UP000249829">
    <property type="component" value="Unassembled WGS sequence"/>
</dbReference>
<dbReference type="EMBL" id="KZ825107">
    <property type="protein sequence ID" value="PYI23208.1"/>
    <property type="molecule type" value="Genomic_DNA"/>
</dbReference>
<dbReference type="Pfam" id="PF17111">
    <property type="entry name" value="PigL_N"/>
    <property type="match status" value="1"/>
</dbReference>
<dbReference type="InterPro" id="IPR031348">
    <property type="entry name" value="PigL_N"/>
</dbReference>
<protein>
    <recommendedName>
        <fullName evidence="1">Azaphilone pigments biosynthesis cluster protein L N-terminal domain-containing protein</fullName>
    </recommendedName>
</protein>